<dbReference type="Proteomes" id="UP000490535">
    <property type="component" value="Unassembled WGS sequence"/>
</dbReference>
<protein>
    <recommendedName>
        <fullName evidence="4">VCBS repeat-containing protein</fullName>
    </recommendedName>
</protein>
<keyword evidence="1" id="KW-0732">Signal</keyword>
<dbReference type="EMBL" id="WNDP01000022">
    <property type="protein sequence ID" value="KAF1026509.1"/>
    <property type="molecule type" value="Genomic_DNA"/>
</dbReference>
<name>A0A833PDT1_ACIBZ</name>
<feature type="signal peptide" evidence="1">
    <location>
        <begin position="1"/>
        <end position="22"/>
    </location>
</feature>
<sequence length="232" mass="26035">MKNKIDLVLFCALTACSTLACADNNTPYQSFIPKNWKVLSQAQGDLNGDRQTDLALIIEDTNPKNIVTNDRLGNPQLNLNQRKLLILLKSPQGYRLAASNSTLPSEGDQESPCLTDPLGEGNPLTIKNGLVQINLHYWLSCGSWYVSNHLFTFRYQNQSFKLIGYDVNDFHRASGETNATSINFLTGKIKKTTGGNGFEDQEQTAQVSWSKLKQKYALTLEQINFKDYGEYE</sequence>
<evidence type="ECO:0000256" key="1">
    <source>
        <dbReference type="SAM" id="SignalP"/>
    </source>
</evidence>
<comment type="caution">
    <text evidence="2">The sequence shown here is derived from an EMBL/GenBank/DDBJ whole genome shotgun (WGS) entry which is preliminary data.</text>
</comment>
<gene>
    <name evidence="2" type="ORF">GAK29_01242</name>
</gene>
<reference evidence="3" key="1">
    <citation type="journal article" date="2020" name="MBio">
        <title>Horizontal gene transfer to a defensive symbiont with a reduced genome amongst a multipartite beetle microbiome.</title>
        <authorList>
            <person name="Waterworth S.C."/>
            <person name="Florez L.V."/>
            <person name="Rees E.R."/>
            <person name="Hertweck C."/>
            <person name="Kaltenpoth M."/>
            <person name="Kwan J.C."/>
        </authorList>
    </citation>
    <scope>NUCLEOTIDE SEQUENCE [LARGE SCALE GENOMIC DNA]</scope>
</reference>
<evidence type="ECO:0000313" key="2">
    <source>
        <dbReference type="EMBL" id="KAF1026509.1"/>
    </source>
</evidence>
<evidence type="ECO:0008006" key="4">
    <source>
        <dbReference type="Google" id="ProtNLM"/>
    </source>
</evidence>
<proteinExistence type="predicted"/>
<dbReference type="AlphaFoldDB" id="A0A833PDT1"/>
<accession>A0A833PDT1</accession>
<organism evidence="2 3">
    <name type="scientific">Acinetobacter bereziniae</name>
    <name type="common">Acinetobacter genomosp. 10</name>
    <dbReference type="NCBI Taxonomy" id="106648"/>
    <lineage>
        <taxon>Bacteria</taxon>
        <taxon>Pseudomonadati</taxon>
        <taxon>Pseudomonadota</taxon>
        <taxon>Gammaproteobacteria</taxon>
        <taxon>Moraxellales</taxon>
        <taxon>Moraxellaceae</taxon>
        <taxon>Acinetobacter</taxon>
    </lineage>
</organism>
<feature type="chain" id="PRO_5032640272" description="VCBS repeat-containing protein" evidence="1">
    <location>
        <begin position="23"/>
        <end position="232"/>
    </location>
</feature>
<dbReference type="PROSITE" id="PS51257">
    <property type="entry name" value="PROKAR_LIPOPROTEIN"/>
    <property type="match status" value="1"/>
</dbReference>
<evidence type="ECO:0000313" key="3">
    <source>
        <dbReference type="Proteomes" id="UP000490535"/>
    </source>
</evidence>